<dbReference type="PANTHER" id="PTHR43133:SF8">
    <property type="entry name" value="RNA POLYMERASE SIGMA FACTOR HI_1459-RELATED"/>
    <property type="match status" value="1"/>
</dbReference>
<protein>
    <submittedName>
        <fullName evidence="7">RNA polymerase ECF-type sigma factor</fullName>
    </submittedName>
</protein>
<dbReference type="InterPro" id="IPR036388">
    <property type="entry name" value="WH-like_DNA-bd_sf"/>
</dbReference>
<comment type="caution">
    <text evidence="7">The sequence shown here is derived from an EMBL/GenBank/DDBJ whole genome shotgun (WGS) entry which is preliminary data.</text>
</comment>
<dbReference type="GO" id="GO:0006352">
    <property type="term" value="P:DNA-templated transcription initiation"/>
    <property type="evidence" value="ECO:0007669"/>
    <property type="project" value="InterPro"/>
</dbReference>
<dbReference type="InterPro" id="IPR039425">
    <property type="entry name" value="RNA_pol_sigma-70-like"/>
</dbReference>
<sequence length="131" mass="15340">MKVFDKLGQYSEGSSFKGWLRRILINTSVDYYRRNLKHSGMMDVELLEVEASHFNVLDELSREDILALLRELPDTLRIIFNMFEVEGYKHNEIAAHLNIPSSTCRTYLARAKDMLREKIIALNHVRNERAV</sequence>
<dbReference type="InterPro" id="IPR013325">
    <property type="entry name" value="RNA_pol_sigma_r2"/>
</dbReference>
<dbReference type="SUPFAM" id="SSF88946">
    <property type="entry name" value="Sigma2 domain of RNA polymerase sigma factors"/>
    <property type="match status" value="1"/>
</dbReference>
<dbReference type="InterPro" id="IPR014284">
    <property type="entry name" value="RNA_pol_sigma-70_dom"/>
</dbReference>
<evidence type="ECO:0000256" key="3">
    <source>
        <dbReference type="ARBA" id="ARBA00023082"/>
    </source>
</evidence>
<keyword evidence="2" id="KW-0805">Transcription regulation</keyword>
<dbReference type="STRING" id="1232681.ADIS_1684"/>
<keyword evidence="8" id="KW-1185">Reference proteome</keyword>
<evidence type="ECO:0000256" key="1">
    <source>
        <dbReference type="ARBA" id="ARBA00010641"/>
    </source>
</evidence>
<dbReference type="Gene3D" id="1.10.1740.10">
    <property type="match status" value="1"/>
</dbReference>
<dbReference type="NCBIfam" id="TIGR02937">
    <property type="entry name" value="sigma70-ECF"/>
    <property type="match status" value="1"/>
</dbReference>
<keyword evidence="3" id="KW-0731">Sigma factor</keyword>
<name>R7ZUE4_9BACT</name>
<feature type="domain" description="RNA polymerase sigma factor 70 region 4 type 2" evidence="6">
    <location>
        <begin position="63"/>
        <end position="114"/>
    </location>
</feature>
<dbReference type="PATRIC" id="fig|1288963.3.peg.1673"/>
<dbReference type="Pfam" id="PF08281">
    <property type="entry name" value="Sigma70_r4_2"/>
    <property type="match status" value="1"/>
</dbReference>
<dbReference type="AlphaFoldDB" id="R7ZUE4"/>
<evidence type="ECO:0000256" key="4">
    <source>
        <dbReference type="ARBA" id="ARBA00023125"/>
    </source>
</evidence>
<evidence type="ECO:0000259" key="6">
    <source>
        <dbReference type="Pfam" id="PF08281"/>
    </source>
</evidence>
<keyword evidence="4" id="KW-0238">DNA-binding</keyword>
<comment type="similarity">
    <text evidence="1">Belongs to the sigma-70 factor family. ECF subfamily.</text>
</comment>
<evidence type="ECO:0000313" key="7">
    <source>
        <dbReference type="EMBL" id="EON77765.1"/>
    </source>
</evidence>
<dbReference type="Proteomes" id="UP000013909">
    <property type="component" value="Unassembled WGS sequence"/>
</dbReference>
<gene>
    <name evidence="7" type="ORF">ADIS_1684</name>
</gene>
<reference evidence="7 8" key="1">
    <citation type="submission" date="2013-02" db="EMBL/GenBank/DDBJ databases">
        <title>A novel strain isolated from Lonar lake, Maharashtra, India.</title>
        <authorList>
            <person name="Singh A."/>
        </authorList>
    </citation>
    <scope>NUCLEOTIDE SEQUENCE [LARGE SCALE GENOMIC DNA]</scope>
    <source>
        <strain evidence="7 8">AK24</strain>
    </source>
</reference>
<evidence type="ECO:0000313" key="8">
    <source>
        <dbReference type="Proteomes" id="UP000013909"/>
    </source>
</evidence>
<evidence type="ECO:0000256" key="5">
    <source>
        <dbReference type="ARBA" id="ARBA00023163"/>
    </source>
</evidence>
<evidence type="ECO:0000256" key="2">
    <source>
        <dbReference type="ARBA" id="ARBA00023015"/>
    </source>
</evidence>
<dbReference type="GO" id="GO:0003677">
    <property type="term" value="F:DNA binding"/>
    <property type="evidence" value="ECO:0007669"/>
    <property type="project" value="UniProtKB-KW"/>
</dbReference>
<keyword evidence="5" id="KW-0804">Transcription</keyword>
<dbReference type="InterPro" id="IPR013324">
    <property type="entry name" value="RNA_pol_sigma_r3/r4-like"/>
</dbReference>
<dbReference type="GO" id="GO:0016987">
    <property type="term" value="F:sigma factor activity"/>
    <property type="evidence" value="ECO:0007669"/>
    <property type="project" value="UniProtKB-KW"/>
</dbReference>
<dbReference type="PANTHER" id="PTHR43133">
    <property type="entry name" value="RNA POLYMERASE ECF-TYPE SIGMA FACTO"/>
    <property type="match status" value="1"/>
</dbReference>
<dbReference type="InterPro" id="IPR013249">
    <property type="entry name" value="RNA_pol_sigma70_r4_t2"/>
</dbReference>
<dbReference type="Gene3D" id="1.10.10.10">
    <property type="entry name" value="Winged helix-like DNA-binding domain superfamily/Winged helix DNA-binding domain"/>
    <property type="match status" value="1"/>
</dbReference>
<organism evidence="7 8">
    <name type="scientific">Lunatimonas lonarensis</name>
    <dbReference type="NCBI Taxonomy" id="1232681"/>
    <lineage>
        <taxon>Bacteria</taxon>
        <taxon>Pseudomonadati</taxon>
        <taxon>Bacteroidota</taxon>
        <taxon>Cytophagia</taxon>
        <taxon>Cytophagales</taxon>
        <taxon>Cyclobacteriaceae</taxon>
    </lineage>
</organism>
<accession>R7ZUE4</accession>
<dbReference type="EMBL" id="AQHR01000049">
    <property type="protein sequence ID" value="EON77765.1"/>
    <property type="molecule type" value="Genomic_DNA"/>
</dbReference>
<dbReference type="SUPFAM" id="SSF88659">
    <property type="entry name" value="Sigma3 and sigma4 domains of RNA polymerase sigma factors"/>
    <property type="match status" value="1"/>
</dbReference>
<proteinExistence type="inferred from homology"/>